<feature type="compositionally biased region" description="Polar residues" evidence="2">
    <location>
        <begin position="631"/>
        <end position="640"/>
    </location>
</feature>
<feature type="domain" description="CABIT" evidence="3">
    <location>
        <begin position="281"/>
        <end position="519"/>
    </location>
</feature>
<dbReference type="Proteomes" id="UP000248480">
    <property type="component" value="Unplaced"/>
</dbReference>
<name>A0A2Y9E9C8_TRIMA</name>
<dbReference type="AlphaFoldDB" id="A0A2Y9E9C8"/>
<dbReference type="Pfam" id="PF12736">
    <property type="entry name" value="CABIT"/>
    <property type="match status" value="2"/>
</dbReference>
<dbReference type="PANTHER" id="PTHR15215:SF1">
    <property type="entry name" value="PROTEIN THEMIS"/>
    <property type="match status" value="1"/>
</dbReference>
<gene>
    <name evidence="5" type="primary">THEMIS</name>
</gene>
<dbReference type="InterPro" id="IPR025946">
    <property type="entry name" value="CABIT_dom"/>
</dbReference>
<dbReference type="OrthoDB" id="9879477at2759"/>
<dbReference type="InterPro" id="IPR039671">
    <property type="entry name" value="THEMIS"/>
</dbReference>
<proteinExistence type="inferred from homology"/>
<evidence type="ECO:0000313" key="4">
    <source>
        <dbReference type="Proteomes" id="UP000248480"/>
    </source>
</evidence>
<reference evidence="5" key="1">
    <citation type="submission" date="2025-08" db="UniProtKB">
        <authorList>
            <consortium name="RefSeq"/>
        </authorList>
    </citation>
    <scope>IDENTIFICATION</scope>
</reference>
<dbReference type="KEGG" id="tmu:101349423"/>
<evidence type="ECO:0000256" key="1">
    <source>
        <dbReference type="ARBA" id="ARBA00006414"/>
    </source>
</evidence>
<dbReference type="RefSeq" id="XP_004389531.2">
    <property type="nucleotide sequence ID" value="XM_004389474.2"/>
</dbReference>
<feature type="region of interest" description="Disordered" evidence="2">
    <location>
        <begin position="551"/>
        <end position="647"/>
    </location>
</feature>
<feature type="domain" description="CABIT" evidence="3">
    <location>
        <begin position="17"/>
        <end position="264"/>
    </location>
</feature>
<accession>A0A2Y9E9C8</accession>
<dbReference type="FunCoup" id="A0A2Y9E9C8">
    <property type="interactions" value="200"/>
</dbReference>
<evidence type="ECO:0000313" key="5">
    <source>
        <dbReference type="RefSeq" id="XP_004389531.2"/>
    </source>
</evidence>
<dbReference type="GO" id="GO:0005634">
    <property type="term" value="C:nucleus"/>
    <property type="evidence" value="ECO:0007669"/>
    <property type="project" value="TreeGrafter"/>
</dbReference>
<keyword evidence="4" id="KW-1185">Reference proteome</keyword>
<dbReference type="GeneID" id="101349423"/>
<dbReference type="STRING" id="127582.A0A2Y9E9C8"/>
<dbReference type="GO" id="GO:0005737">
    <property type="term" value="C:cytoplasm"/>
    <property type="evidence" value="ECO:0007669"/>
    <property type="project" value="TreeGrafter"/>
</dbReference>
<dbReference type="CTD" id="387357"/>
<evidence type="ECO:0000259" key="3">
    <source>
        <dbReference type="Pfam" id="PF12736"/>
    </source>
</evidence>
<comment type="similarity">
    <text evidence="1">Belongs to the themis family.</text>
</comment>
<evidence type="ECO:0000256" key="2">
    <source>
        <dbReference type="SAM" id="MobiDB-lite"/>
    </source>
</evidence>
<protein>
    <submittedName>
        <fullName evidence="5">Protein THEMIS</fullName>
    </submittedName>
</protein>
<dbReference type="PANTHER" id="PTHR15215">
    <property type="entry name" value="CABIT DOMAIN-CONTAINING PROTEIN"/>
    <property type="match status" value="1"/>
</dbReference>
<dbReference type="GO" id="GO:0050852">
    <property type="term" value="P:T cell receptor signaling pathway"/>
    <property type="evidence" value="ECO:0007669"/>
    <property type="project" value="TreeGrafter"/>
</dbReference>
<sequence length="647" mass="74175">MALSLEEFVHSLDLRTLPRVLEIQSGIYFEGSIYEMFGNECCLSTGEVIKIIGLKIKKIIAEICEHIEGCQSSQPFELPMNFPGLFKIVADKTPYLTMEEITRTIHIGPSRLGHPCFYHQKDIKLENFIIKQGEQIMLNSVEEINGEMMVNCGVIRNHQNHSFTLSFSQEGEFYECEDEHIYTLKEIVEWKIPKNRTRTVKLTDFSNKWDTTNPFPKGFYGSLILKPVYEIQGVMKFRKDIVRILPSLDVEVKDITDCYDANWFLQLLSSEDLFEMTSKEFPIVAEVIEGPQGKQLPRNVLQPGKTIVIHKKYQASRILASEIRSNFPKRHFLIPTSYKGKFKRRPREFPTAYDLEIAKSEKEPLHVVATKAFHPPYDELSSVSVGDQFLVHHSQTTEVLCQGTKKVVNVLACEKILKKSYEAALLPLYMEGGFVEVIHDKKQYQVSELCTQFRLPFNVKVSVRDLSIEEDILAATPGLRLEEDITDSYLLISDFANPRECWEIPIGRWTMTVQLVSNLFRDTESFLVRTLVEEITEEQYYMMRRYESSFLHPPPRPPKHPSAVETKSTLLTQTEKRTMDLPKSPKSHRVDVSKKPHSNQAGLDSKVPVGCQNDLANLGRERSKSGATAKADTSVTTEISQNEKHQK</sequence>
<organism evidence="4 5">
    <name type="scientific">Trichechus manatus latirostris</name>
    <name type="common">Florida manatee</name>
    <dbReference type="NCBI Taxonomy" id="127582"/>
    <lineage>
        <taxon>Eukaryota</taxon>
        <taxon>Metazoa</taxon>
        <taxon>Chordata</taxon>
        <taxon>Craniata</taxon>
        <taxon>Vertebrata</taxon>
        <taxon>Euteleostomi</taxon>
        <taxon>Mammalia</taxon>
        <taxon>Eutheria</taxon>
        <taxon>Afrotheria</taxon>
        <taxon>Sirenia</taxon>
        <taxon>Trichechidae</taxon>
        <taxon>Trichechus</taxon>
    </lineage>
</organism>
<dbReference type="InParanoid" id="A0A2Y9E9C8"/>